<sequence length="330" mass="36718">MKAIGRVEDDSTYTDVMVPMAHSQRSPVLLLMGGGMGAGKSTVLKDILKESFWGGAAANAVVVEADAFKETDVIYRALASRGLHHDMLQTAELVHQSSTDAASSLLVTALNEGRDVVMDGTLSWEPFVEQTIAMARNVHKHQYRMGVGYKVDEDGTIIENYWEQVQEQQNADQTQRKPYRIELVGVVCDAYLAVVRGIRRAIMVKRAVRVKSQLKSHKMFARAFPRYCQLVDNARLYCTNALGGPPKLIAWKDGENKLLIDPDEIKCLTNVSKLNPAAESIYELYEEPTSLDEPASIWKDIVLNPSRPGILLELKASIQRIENSGNNETQ</sequence>
<dbReference type="PANTHER" id="PTHR31153:SF1">
    <property type="entry name" value="CALMODULIN CALCIUM-DEPENDENT NAD KINASE"/>
    <property type="match status" value="1"/>
</dbReference>
<dbReference type="EMBL" id="SMMG02000003">
    <property type="protein sequence ID" value="KAA3480742.1"/>
    <property type="molecule type" value="Genomic_DNA"/>
</dbReference>
<comment type="caution">
    <text evidence="4">The sequence shown here is derived from an EMBL/GenBank/DDBJ whole genome shotgun (WGS) entry which is preliminary data.</text>
</comment>
<dbReference type="GO" id="GO:0005524">
    <property type="term" value="F:ATP binding"/>
    <property type="evidence" value="ECO:0007669"/>
    <property type="project" value="UniProtKB-KW"/>
</dbReference>
<dbReference type="OrthoDB" id="10267859at2759"/>
<reference evidence="5" key="1">
    <citation type="journal article" date="2019" name="Plant Biotechnol. J.">
        <title>Genome sequencing of the Australian wild diploid species Gossypium australe highlights disease resistance and delayed gland morphogenesis.</title>
        <authorList>
            <person name="Cai Y."/>
            <person name="Cai X."/>
            <person name="Wang Q."/>
            <person name="Wang P."/>
            <person name="Zhang Y."/>
            <person name="Cai C."/>
            <person name="Xu Y."/>
            <person name="Wang K."/>
            <person name="Zhou Z."/>
            <person name="Wang C."/>
            <person name="Geng S."/>
            <person name="Li B."/>
            <person name="Dong Q."/>
            <person name="Hou Y."/>
            <person name="Wang H."/>
            <person name="Ai P."/>
            <person name="Liu Z."/>
            <person name="Yi F."/>
            <person name="Sun M."/>
            <person name="An G."/>
            <person name="Cheng J."/>
            <person name="Zhang Y."/>
            <person name="Shi Q."/>
            <person name="Xie Y."/>
            <person name="Shi X."/>
            <person name="Chang Y."/>
            <person name="Huang F."/>
            <person name="Chen Y."/>
            <person name="Hong S."/>
            <person name="Mi L."/>
            <person name="Sun Q."/>
            <person name="Zhang L."/>
            <person name="Zhou B."/>
            <person name="Peng R."/>
            <person name="Zhang X."/>
            <person name="Liu F."/>
        </authorList>
    </citation>
    <scope>NUCLEOTIDE SEQUENCE [LARGE SCALE GENOMIC DNA]</scope>
    <source>
        <strain evidence="5">cv. PA1801</strain>
    </source>
</reference>
<gene>
    <name evidence="4" type="ORF">EPI10_021158</name>
</gene>
<dbReference type="InterPro" id="IPR044802">
    <property type="entry name" value="NADKc-like"/>
</dbReference>
<dbReference type="Pfam" id="PF06414">
    <property type="entry name" value="Zeta_toxin"/>
    <property type="match status" value="1"/>
</dbReference>
<evidence type="ECO:0000256" key="1">
    <source>
        <dbReference type="ARBA" id="ARBA00022741"/>
    </source>
</evidence>
<dbReference type="Gene3D" id="3.40.50.300">
    <property type="entry name" value="P-loop containing nucleotide triphosphate hydrolases"/>
    <property type="match status" value="1"/>
</dbReference>
<dbReference type="PANTHER" id="PTHR31153">
    <property type="entry name" value="CALMODULIN CALCIUM-DEPENDENT NAD KINASE"/>
    <property type="match status" value="1"/>
</dbReference>
<evidence type="ECO:0000313" key="5">
    <source>
        <dbReference type="Proteomes" id="UP000325315"/>
    </source>
</evidence>
<dbReference type="InterPro" id="IPR027417">
    <property type="entry name" value="P-loop_NTPase"/>
</dbReference>
<dbReference type="SUPFAM" id="SSF52540">
    <property type="entry name" value="P-loop containing nucleoside triphosphate hydrolases"/>
    <property type="match status" value="1"/>
</dbReference>
<dbReference type="AlphaFoldDB" id="A0A5B6WIM0"/>
<keyword evidence="4" id="KW-0378">Hydrolase</keyword>
<evidence type="ECO:0000259" key="3">
    <source>
        <dbReference type="Pfam" id="PF06414"/>
    </source>
</evidence>
<dbReference type="GO" id="GO:0016787">
    <property type="term" value="F:hydrolase activity"/>
    <property type="evidence" value="ECO:0007669"/>
    <property type="project" value="UniProtKB-KW"/>
</dbReference>
<dbReference type="InterPro" id="IPR010488">
    <property type="entry name" value="Zeta_toxin_domain"/>
</dbReference>
<proteinExistence type="predicted"/>
<dbReference type="GO" id="GO:0016301">
    <property type="term" value="F:kinase activity"/>
    <property type="evidence" value="ECO:0007669"/>
    <property type="project" value="InterPro"/>
</dbReference>
<evidence type="ECO:0000256" key="2">
    <source>
        <dbReference type="ARBA" id="ARBA00022840"/>
    </source>
</evidence>
<feature type="domain" description="Zeta toxin" evidence="3">
    <location>
        <begin position="21"/>
        <end position="136"/>
    </location>
</feature>
<keyword evidence="1" id="KW-0547">Nucleotide-binding</keyword>
<accession>A0A5B6WIM0</accession>
<evidence type="ECO:0000313" key="4">
    <source>
        <dbReference type="EMBL" id="KAA3480742.1"/>
    </source>
</evidence>
<keyword evidence="5" id="KW-1185">Reference proteome</keyword>
<protein>
    <submittedName>
        <fullName evidence="4">P-loop containing nucleoside triphosphate hydrolases superfamily protein</fullName>
    </submittedName>
</protein>
<dbReference type="Proteomes" id="UP000325315">
    <property type="component" value="Unassembled WGS sequence"/>
</dbReference>
<name>A0A5B6WIM0_9ROSI</name>
<keyword evidence="2" id="KW-0067">ATP-binding</keyword>
<organism evidence="4 5">
    <name type="scientific">Gossypium australe</name>
    <dbReference type="NCBI Taxonomy" id="47621"/>
    <lineage>
        <taxon>Eukaryota</taxon>
        <taxon>Viridiplantae</taxon>
        <taxon>Streptophyta</taxon>
        <taxon>Embryophyta</taxon>
        <taxon>Tracheophyta</taxon>
        <taxon>Spermatophyta</taxon>
        <taxon>Magnoliopsida</taxon>
        <taxon>eudicotyledons</taxon>
        <taxon>Gunneridae</taxon>
        <taxon>Pentapetalae</taxon>
        <taxon>rosids</taxon>
        <taxon>malvids</taxon>
        <taxon>Malvales</taxon>
        <taxon>Malvaceae</taxon>
        <taxon>Malvoideae</taxon>
        <taxon>Gossypium</taxon>
    </lineage>
</organism>